<dbReference type="AlphaFoldDB" id="A0AAQ3NUP4"/>
<gene>
    <name evidence="6" type="ORF">V8G54_009187</name>
</gene>
<feature type="transmembrane region" description="Helical" evidence="5">
    <location>
        <begin position="125"/>
        <end position="145"/>
    </location>
</feature>
<evidence type="ECO:0000256" key="5">
    <source>
        <dbReference type="SAM" id="Phobius"/>
    </source>
</evidence>
<reference evidence="6 7" key="1">
    <citation type="journal article" date="2023" name="Life. Sci Alliance">
        <title>Evolutionary insights into 3D genome organization and epigenetic landscape of Vigna mungo.</title>
        <authorList>
            <person name="Junaid A."/>
            <person name="Singh B."/>
            <person name="Bhatia S."/>
        </authorList>
    </citation>
    <scope>NUCLEOTIDE SEQUENCE [LARGE SCALE GENOMIC DNA]</scope>
    <source>
        <strain evidence="6">Urdbean</strain>
    </source>
</reference>
<sequence>MGDFSFTGFVLMCTAVGTLMVDTYATVYFQKYHSNEVRNESGDVEKEIGHDGHVHLHSSCDSPTNFTRFVGIFSKFHEVRAPLNKFHEIRGHLQKISQYFCASPANFTRFVGLSNHKGKTLRYKITALVSILIAGAVGVCIPFLGKVIPALSPDKNVFFLLKAFVAGVILGTRFIRILLDAFENLTSPYLKEHPWEIFPSLDVEKETGHEGHVHLHSDPLILVLI</sequence>
<dbReference type="GO" id="GO:0005886">
    <property type="term" value="C:plasma membrane"/>
    <property type="evidence" value="ECO:0007669"/>
    <property type="project" value="TreeGrafter"/>
</dbReference>
<dbReference type="PANTHER" id="PTHR11040:SF35">
    <property type="entry name" value="ZINC TRANSPORTER 5"/>
    <property type="match status" value="1"/>
</dbReference>
<evidence type="ECO:0000256" key="2">
    <source>
        <dbReference type="ARBA" id="ARBA00022692"/>
    </source>
</evidence>
<feature type="transmembrane region" description="Helical" evidence="5">
    <location>
        <begin position="6"/>
        <end position="29"/>
    </location>
</feature>
<dbReference type="InterPro" id="IPR003689">
    <property type="entry name" value="ZIP"/>
</dbReference>
<keyword evidence="7" id="KW-1185">Reference proteome</keyword>
<dbReference type="Proteomes" id="UP001374535">
    <property type="component" value="Chromosome 3"/>
</dbReference>
<dbReference type="Pfam" id="PF02535">
    <property type="entry name" value="Zip"/>
    <property type="match status" value="1"/>
</dbReference>
<feature type="transmembrane region" description="Helical" evidence="5">
    <location>
        <begin position="157"/>
        <end position="179"/>
    </location>
</feature>
<keyword evidence="2 5" id="KW-0812">Transmembrane</keyword>
<evidence type="ECO:0000256" key="4">
    <source>
        <dbReference type="ARBA" id="ARBA00023136"/>
    </source>
</evidence>
<keyword evidence="4 5" id="KW-0472">Membrane</keyword>
<name>A0AAQ3NUP4_VIGMU</name>
<comment type="subcellular location">
    <subcellularLocation>
        <location evidence="1">Membrane</location>
        <topology evidence="1">Multi-pass membrane protein</topology>
    </subcellularLocation>
</comment>
<dbReference type="GO" id="GO:0005385">
    <property type="term" value="F:zinc ion transmembrane transporter activity"/>
    <property type="evidence" value="ECO:0007669"/>
    <property type="project" value="TreeGrafter"/>
</dbReference>
<evidence type="ECO:0000313" key="6">
    <source>
        <dbReference type="EMBL" id="WVZ16205.1"/>
    </source>
</evidence>
<evidence type="ECO:0000256" key="1">
    <source>
        <dbReference type="ARBA" id="ARBA00004141"/>
    </source>
</evidence>
<evidence type="ECO:0000256" key="3">
    <source>
        <dbReference type="ARBA" id="ARBA00022989"/>
    </source>
</evidence>
<dbReference type="EMBL" id="CP144698">
    <property type="protein sequence ID" value="WVZ16205.1"/>
    <property type="molecule type" value="Genomic_DNA"/>
</dbReference>
<evidence type="ECO:0000313" key="7">
    <source>
        <dbReference type="Proteomes" id="UP001374535"/>
    </source>
</evidence>
<dbReference type="PANTHER" id="PTHR11040">
    <property type="entry name" value="ZINC/IRON TRANSPORTER"/>
    <property type="match status" value="1"/>
</dbReference>
<accession>A0AAQ3NUP4</accession>
<protein>
    <submittedName>
        <fullName evidence="6">Uncharacterized protein</fullName>
    </submittedName>
</protein>
<proteinExistence type="predicted"/>
<organism evidence="6 7">
    <name type="scientific">Vigna mungo</name>
    <name type="common">Black gram</name>
    <name type="synonym">Phaseolus mungo</name>
    <dbReference type="NCBI Taxonomy" id="3915"/>
    <lineage>
        <taxon>Eukaryota</taxon>
        <taxon>Viridiplantae</taxon>
        <taxon>Streptophyta</taxon>
        <taxon>Embryophyta</taxon>
        <taxon>Tracheophyta</taxon>
        <taxon>Spermatophyta</taxon>
        <taxon>Magnoliopsida</taxon>
        <taxon>eudicotyledons</taxon>
        <taxon>Gunneridae</taxon>
        <taxon>Pentapetalae</taxon>
        <taxon>rosids</taxon>
        <taxon>fabids</taxon>
        <taxon>Fabales</taxon>
        <taxon>Fabaceae</taxon>
        <taxon>Papilionoideae</taxon>
        <taxon>50 kb inversion clade</taxon>
        <taxon>NPAAA clade</taxon>
        <taxon>indigoferoid/millettioid clade</taxon>
        <taxon>Phaseoleae</taxon>
        <taxon>Vigna</taxon>
    </lineage>
</organism>
<keyword evidence="3 5" id="KW-1133">Transmembrane helix</keyword>